<keyword evidence="2" id="KW-0472">Membrane</keyword>
<dbReference type="PROSITE" id="PS50076">
    <property type="entry name" value="DNAJ_2"/>
    <property type="match status" value="1"/>
</dbReference>
<evidence type="ECO:0000256" key="1">
    <source>
        <dbReference type="SAM" id="Coils"/>
    </source>
</evidence>
<name>A0A1B3SL83_9MOLU</name>
<dbReference type="Gene3D" id="1.10.287.110">
    <property type="entry name" value="DnaJ domain"/>
    <property type="match status" value="1"/>
</dbReference>
<accession>A0A1B3SL83</accession>
<dbReference type="AlphaFoldDB" id="A0A1B3SL83"/>
<proteinExistence type="predicted"/>
<dbReference type="RefSeq" id="WP_069116812.1">
    <property type="nucleotide sequence ID" value="NZ_CP017015.1"/>
</dbReference>
<evidence type="ECO:0000313" key="4">
    <source>
        <dbReference type="EMBL" id="AOG60689.1"/>
    </source>
</evidence>
<evidence type="ECO:0000313" key="5">
    <source>
        <dbReference type="Proteomes" id="UP000094378"/>
    </source>
</evidence>
<keyword evidence="1" id="KW-0175">Coiled coil</keyword>
<protein>
    <recommendedName>
        <fullName evidence="3">J domain-containing protein</fullName>
    </recommendedName>
</protein>
<keyword evidence="2" id="KW-1133">Transmembrane helix</keyword>
<dbReference type="STRING" id="216938.SHELI_v1c07400"/>
<dbReference type="KEGG" id="shj:SHELI_v1c07400"/>
<evidence type="ECO:0000256" key="2">
    <source>
        <dbReference type="SAM" id="Phobius"/>
    </source>
</evidence>
<organism evidence="4 5">
    <name type="scientific">Spiroplasma helicoides</name>
    <dbReference type="NCBI Taxonomy" id="216938"/>
    <lineage>
        <taxon>Bacteria</taxon>
        <taxon>Bacillati</taxon>
        <taxon>Mycoplasmatota</taxon>
        <taxon>Mollicutes</taxon>
        <taxon>Entomoplasmatales</taxon>
        <taxon>Spiroplasmataceae</taxon>
        <taxon>Spiroplasma</taxon>
    </lineage>
</organism>
<feature type="transmembrane region" description="Helical" evidence="2">
    <location>
        <begin position="6"/>
        <end position="26"/>
    </location>
</feature>
<reference evidence="4 5" key="1">
    <citation type="submission" date="2016-08" db="EMBL/GenBank/DDBJ databases">
        <title>Complete genome sequence of Spiroplasma helicoides TABS-2 (DSM 22551).</title>
        <authorList>
            <person name="Shen W.-Y."/>
            <person name="Lo W.-S."/>
            <person name="Lai Y.-C."/>
            <person name="Kuo C.-H."/>
        </authorList>
    </citation>
    <scope>NUCLEOTIDE SEQUENCE [LARGE SCALE GENOMIC DNA]</scope>
    <source>
        <strain evidence="4 5">TABS-2</strain>
    </source>
</reference>
<gene>
    <name evidence="4" type="ORF">SHELI_v1c07400</name>
</gene>
<dbReference type="InterPro" id="IPR001623">
    <property type="entry name" value="DnaJ_domain"/>
</dbReference>
<sequence>MDNIQYIISAVVIAAGVVVWLAITLIKKSKEKDVKEKFKKIKVEDVIVLTKDNKEKWMFLLKKQNHLFLEPYNNFLEHPWYKDFFYDEANILINYENNGFIKEVDEIWQLRKKSLKLFKFEKDYQNYYSIFEEEKMDLEKEIEVKIKELQKNKIDKLIKLEKKQILETVEIPKDLNPYEVLGVDPSMPFKKIEEVYFQLAKIYKDDLNKKANDKYQQLEWAIETIEKEKQRTDKK</sequence>
<dbReference type="EMBL" id="CP017015">
    <property type="protein sequence ID" value="AOG60689.1"/>
    <property type="molecule type" value="Genomic_DNA"/>
</dbReference>
<dbReference type="InterPro" id="IPR036869">
    <property type="entry name" value="J_dom_sf"/>
</dbReference>
<keyword evidence="5" id="KW-1185">Reference proteome</keyword>
<dbReference type="OrthoDB" id="389772at2"/>
<keyword evidence="2" id="KW-0812">Transmembrane</keyword>
<feature type="coiled-coil region" evidence="1">
    <location>
        <begin position="208"/>
        <end position="235"/>
    </location>
</feature>
<evidence type="ECO:0000259" key="3">
    <source>
        <dbReference type="PROSITE" id="PS50076"/>
    </source>
</evidence>
<feature type="domain" description="J" evidence="3">
    <location>
        <begin position="176"/>
        <end position="235"/>
    </location>
</feature>
<dbReference type="Pfam" id="PF00226">
    <property type="entry name" value="DnaJ"/>
    <property type="match status" value="1"/>
</dbReference>
<dbReference type="SUPFAM" id="SSF46565">
    <property type="entry name" value="Chaperone J-domain"/>
    <property type="match status" value="1"/>
</dbReference>
<dbReference type="Proteomes" id="UP000094378">
    <property type="component" value="Chromosome"/>
</dbReference>